<feature type="non-terminal residue" evidence="4">
    <location>
        <position position="1"/>
    </location>
</feature>
<dbReference type="InterPro" id="IPR039039">
    <property type="entry name" value="RAI1-like_fam"/>
</dbReference>
<dbReference type="AlphaFoldDB" id="A0A1B6E2J8"/>
<dbReference type="InterPro" id="IPR013961">
    <property type="entry name" value="RAI1"/>
</dbReference>
<dbReference type="EMBL" id="GEDC01005135">
    <property type="protein sequence ID" value="JAS32163.1"/>
    <property type="molecule type" value="Transcribed_RNA"/>
</dbReference>
<dbReference type="GO" id="GO:0003723">
    <property type="term" value="F:RNA binding"/>
    <property type="evidence" value="ECO:0007669"/>
    <property type="project" value="UniProtKB-KW"/>
</dbReference>
<comment type="cofactor">
    <cofactor evidence="2">
        <name>a divalent metal cation</name>
        <dbReference type="ChEBI" id="CHEBI:60240"/>
    </cofactor>
</comment>
<keyword evidence="2" id="KW-0547">Nucleotide-binding</keyword>
<evidence type="ECO:0000313" key="4">
    <source>
        <dbReference type="EMBL" id="JAS32163.1"/>
    </source>
</evidence>
<dbReference type="GO" id="GO:0034353">
    <property type="term" value="F:mRNA 5'-diphosphatase activity"/>
    <property type="evidence" value="ECO:0007669"/>
    <property type="project" value="TreeGrafter"/>
</dbReference>
<dbReference type="Pfam" id="PF08652">
    <property type="entry name" value="RAI1"/>
    <property type="match status" value="1"/>
</dbReference>
<keyword evidence="2" id="KW-0378">Hydrolase</keyword>
<gene>
    <name evidence="4" type="ORF">g.7554</name>
</gene>
<dbReference type="EC" id="3.6.1.-" evidence="2"/>
<sequence>FLVGIETIMCGFRDDRGLVTNVEEFSVKSLPKYAKGLWEPNVCMNFCVEFLGFVKNCLIESPKSTWKFQWNPRDLITAHDLSNDKSYSFLPDWLKESVEGHI</sequence>
<accession>A0A1B6E2J8</accession>
<dbReference type="GO" id="GO:0000956">
    <property type="term" value="P:nuclear-transcribed mRNA catabolic process"/>
    <property type="evidence" value="ECO:0007669"/>
    <property type="project" value="TreeGrafter"/>
</dbReference>
<comment type="similarity">
    <text evidence="1 2">Belongs to the DXO/Dom3Z family.</text>
</comment>
<dbReference type="GO" id="GO:0110155">
    <property type="term" value="P:NAD-cap decapping"/>
    <property type="evidence" value="ECO:0007669"/>
    <property type="project" value="TreeGrafter"/>
</dbReference>
<keyword evidence="2" id="KW-0539">Nucleus</keyword>
<keyword evidence="2" id="KW-0479">Metal-binding</keyword>
<comment type="function">
    <text evidence="2">Decapping enzyme for NAD-capped RNAs: specifically hydrolyzes the nicotinamide adenine dinucleotide (NAD) cap from a subset of RNAs by removing the entire NAD moiety from the 5'-end of an NAD-capped RNA.</text>
</comment>
<organism evidence="4">
    <name type="scientific">Clastoptera arizonana</name>
    <name type="common">Arizona spittle bug</name>
    <dbReference type="NCBI Taxonomy" id="38151"/>
    <lineage>
        <taxon>Eukaryota</taxon>
        <taxon>Metazoa</taxon>
        <taxon>Ecdysozoa</taxon>
        <taxon>Arthropoda</taxon>
        <taxon>Hexapoda</taxon>
        <taxon>Insecta</taxon>
        <taxon>Pterygota</taxon>
        <taxon>Neoptera</taxon>
        <taxon>Paraneoptera</taxon>
        <taxon>Hemiptera</taxon>
        <taxon>Auchenorrhyncha</taxon>
        <taxon>Cercopoidea</taxon>
        <taxon>Clastopteridae</taxon>
        <taxon>Clastoptera</taxon>
    </lineage>
</organism>
<comment type="subcellular location">
    <subcellularLocation>
        <location evidence="2">Nucleus</location>
    </subcellularLocation>
</comment>
<dbReference type="GO" id="GO:0000166">
    <property type="term" value="F:nucleotide binding"/>
    <property type="evidence" value="ECO:0007669"/>
    <property type="project" value="UniProtKB-KW"/>
</dbReference>
<protein>
    <recommendedName>
        <fullName evidence="2">Decapping nuclease</fullName>
        <ecNumber evidence="2">3.6.1.-</ecNumber>
    </recommendedName>
</protein>
<name>A0A1B6E2J8_9HEMI</name>
<evidence type="ECO:0000256" key="1">
    <source>
        <dbReference type="ARBA" id="ARBA00006562"/>
    </source>
</evidence>
<dbReference type="GO" id="GO:0005829">
    <property type="term" value="C:cytosol"/>
    <property type="evidence" value="ECO:0007669"/>
    <property type="project" value="TreeGrafter"/>
</dbReference>
<reference evidence="4" key="1">
    <citation type="submission" date="2015-12" db="EMBL/GenBank/DDBJ databases">
        <title>De novo transcriptome assembly of four potential Pierce s Disease insect vectors from Arizona vineyards.</title>
        <authorList>
            <person name="Tassone E.E."/>
        </authorList>
    </citation>
    <scope>NUCLEOTIDE SEQUENCE</scope>
</reference>
<evidence type="ECO:0000256" key="2">
    <source>
        <dbReference type="RuleBase" id="RU367113"/>
    </source>
</evidence>
<dbReference type="GO" id="GO:0005634">
    <property type="term" value="C:nucleus"/>
    <property type="evidence" value="ECO:0007669"/>
    <property type="project" value="UniProtKB-SubCell"/>
</dbReference>
<keyword evidence="2" id="KW-0540">Nuclease</keyword>
<dbReference type="GO" id="GO:0004518">
    <property type="term" value="F:nuclease activity"/>
    <property type="evidence" value="ECO:0007669"/>
    <property type="project" value="UniProtKB-KW"/>
</dbReference>
<keyword evidence="2" id="KW-0694">RNA-binding</keyword>
<dbReference type="PANTHER" id="PTHR12395:SF9">
    <property type="entry name" value="DECAPPING AND EXORIBONUCLEASE PROTEIN"/>
    <property type="match status" value="1"/>
</dbReference>
<proteinExistence type="inferred from homology"/>
<dbReference type="GO" id="GO:0046872">
    <property type="term" value="F:metal ion binding"/>
    <property type="evidence" value="ECO:0007669"/>
    <property type="project" value="UniProtKB-KW"/>
</dbReference>
<dbReference type="PANTHER" id="PTHR12395">
    <property type="entry name" value="DOM-3 RELATED"/>
    <property type="match status" value="1"/>
</dbReference>
<feature type="domain" description="RAI1-like" evidence="3">
    <location>
        <begin position="1"/>
        <end position="94"/>
    </location>
</feature>
<evidence type="ECO:0000259" key="3">
    <source>
        <dbReference type="Pfam" id="PF08652"/>
    </source>
</evidence>